<dbReference type="EMBL" id="CP093348">
    <property type="protein sequence ID" value="WOH04559.1"/>
    <property type="molecule type" value="Genomic_DNA"/>
</dbReference>
<proteinExistence type="predicted"/>
<organism evidence="2 3">
    <name type="scientific">Daucus carota subsp. sativus</name>
    <name type="common">Carrot</name>
    <dbReference type="NCBI Taxonomy" id="79200"/>
    <lineage>
        <taxon>Eukaryota</taxon>
        <taxon>Viridiplantae</taxon>
        <taxon>Streptophyta</taxon>
        <taxon>Embryophyta</taxon>
        <taxon>Tracheophyta</taxon>
        <taxon>Spermatophyta</taxon>
        <taxon>Magnoliopsida</taxon>
        <taxon>eudicotyledons</taxon>
        <taxon>Gunneridae</taxon>
        <taxon>Pentapetalae</taxon>
        <taxon>asterids</taxon>
        <taxon>campanulids</taxon>
        <taxon>Apiales</taxon>
        <taxon>Apiaceae</taxon>
        <taxon>Apioideae</taxon>
        <taxon>Scandiceae</taxon>
        <taxon>Daucinae</taxon>
        <taxon>Daucus</taxon>
        <taxon>Daucus sect. Daucus</taxon>
    </lineage>
</organism>
<evidence type="ECO:0000313" key="2">
    <source>
        <dbReference type="EMBL" id="WOH04559.1"/>
    </source>
</evidence>
<protein>
    <recommendedName>
        <fullName evidence="1">Reverse transcriptase zinc-binding domain-containing protein</fullName>
    </recommendedName>
</protein>
<dbReference type="Pfam" id="PF13966">
    <property type="entry name" value="zf-RVT"/>
    <property type="match status" value="1"/>
</dbReference>
<evidence type="ECO:0000259" key="1">
    <source>
        <dbReference type="Pfam" id="PF13966"/>
    </source>
</evidence>
<dbReference type="PANTHER" id="PTHR36617">
    <property type="entry name" value="PROTEIN, PUTATIVE-RELATED"/>
    <property type="match status" value="1"/>
</dbReference>
<dbReference type="PANTHER" id="PTHR36617:SF15">
    <property type="entry name" value="REVERSE TRANSCRIPTASE ZINC-BINDING DOMAIN-CONTAINING PROTEIN"/>
    <property type="match status" value="1"/>
</dbReference>
<name>A0AAF0XCM0_DAUCS</name>
<dbReference type="Proteomes" id="UP000077755">
    <property type="component" value="Chromosome 6"/>
</dbReference>
<dbReference type="AlphaFoldDB" id="A0AAF0XCM0"/>
<accession>A0AAF0XCM0</accession>
<evidence type="ECO:0000313" key="3">
    <source>
        <dbReference type="Proteomes" id="UP000077755"/>
    </source>
</evidence>
<keyword evidence="3" id="KW-1185">Reference proteome</keyword>
<reference evidence="2" key="2">
    <citation type="submission" date="2022-03" db="EMBL/GenBank/DDBJ databases">
        <title>Draft title - Genomic analysis of global carrot germplasm unveils the trajectory of domestication and the origin of high carotenoid orange carrot.</title>
        <authorList>
            <person name="Iorizzo M."/>
            <person name="Ellison S."/>
            <person name="Senalik D."/>
            <person name="Macko-Podgorni A."/>
            <person name="Grzebelus D."/>
            <person name="Bostan H."/>
            <person name="Rolling W."/>
            <person name="Curaba J."/>
            <person name="Simon P."/>
        </authorList>
    </citation>
    <scope>NUCLEOTIDE SEQUENCE</scope>
    <source>
        <tissue evidence="2">Leaf</tissue>
    </source>
</reference>
<dbReference type="InterPro" id="IPR026960">
    <property type="entry name" value="RVT-Znf"/>
</dbReference>
<gene>
    <name evidence="2" type="ORF">DCAR_0623969</name>
</gene>
<reference evidence="2" key="1">
    <citation type="journal article" date="2016" name="Nat. Genet.">
        <title>A high-quality carrot genome assembly provides new insights into carotenoid accumulation and asterid genome evolution.</title>
        <authorList>
            <person name="Iorizzo M."/>
            <person name="Ellison S."/>
            <person name="Senalik D."/>
            <person name="Zeng P."/>
            <person name="Satapoomin P."/>
            <person name="Huang J."/>
            <person name="Bowman M."/>
            <person name="Iovene M."/>
            <person name="Sanseverino W."/>
            <person name="Cavagnaro P."/>
            <person name="Yildiz M."/>
            <person name="Macko-Podgorni A."/>
            <person name="Moranska E."/>
            <person name="Grzebelus E."/>
            <person name="Grzebelus D."/>
            <person name="Ashrafi H."/>
            <person name="Zheng Z."/>
            <person name="Cheng S."/>
            <person name="Spooner D."/>
            <person name="Van Deynze A."/>
            <person name="Simon P."/>
        </authorList>
    </citation>
    <scope>NUCLEOTIDE SEQUENCE</scope>
    <source>
        <tissue evidence="2">Leaf</tissue>
    </source>
</reference>
<feature type="domain" description="Reverse transcriptase zinc-binding" evidence="1">
    <location>
        <begin position="48"/>
        <end position="138"/>
    </location>
</feature>
<sequence length="202" mass="23805">MITGERRWDEDLIQDIFVTRDANLILSIPLCNDEVDRWYWRKEKLGFYSVKSAYILLQESKPNNNISGNKSVWKRLWNLKVPPKVKHFIWRAATGCLPTKVMLCQKHVNLNVFCPFCNMELETINHVLLNCSYAQGCWSILGGWMVEKRQMGVMLCWAIWKCRNNLVWNQRGLEITEVVESAKVVRSQWKKAQDNLFNHSWA</sequence>